<dbReference type="EMBL" id="LDRB01000040">
    <property type="protein sequence ID" value="KTR39928.1"/>
    <property type="molecule type" value="Genomic_DNA"/>
</dbReference>
<keyword evidence="3" id="KW-1185">Reference proteome</keyword>
<dbReference type="RefSeq" id="WP_058728969.1">
    <property type="nucleotide sequence ID" value="NZ_LDRB01000040.1"/>
</dbReference>
<feature type="chain" id="PRO_5046735531" evidence="1">
    <location>
        <begin position="23"/>
        <end position="432"/>
    </location>
</feature>
<sequence>MTRKIRAAAAIALVGATALTLAGCSAGGSDPSQDGGKVTMTFWHNSTTGPGKAYWDDTVKAFEQKYPNVTIKVQAIQNEDLDGKLQTALNSGDGPDIFLQRGGGKMDAMIAAGQLMDISDSISDDAKASISKGTFAGYEKDGKTYAMPGAVLPEGIWYSKDLFAQAGIEGTPTTMDELNEDIAKLKAKDIDPVAVGAKDAWPAAHWYYNFALRECSEKTLNEAAKTLKFDDACWTKAGQQLEDFNETEPFNQGFLTTAAQQGAGSSAGLLANHKAAMELMGAWDPGVIASLTPDAKPLGDLGWFPFPAVEGGKGDPKSMMGGVDGNSCSAQAPKKACTDFLNFIVQKDNQEAYYKAFNAIPVNKDAQSVVSEPYLKTALAAYQEAPFVSQYLDTLYGQNVGNAMNTSVVDLLAGKGSAKDIVETTNQAAAKG</sequence>
<gene>
    <name evidence="2" type="ORF">NS263_09190</name>
</gene>
<dbReference type="PANTHER" id="PTHR43649">
    <property type="entry name" value="ARABINOSE-BINDING PROTEIN-RELATED"/>
    <property type="match status" value="1"/>
</dbReference>
<dbReference type="Gene3D" id="3.40.190.10">
    <property type="entry name" value="Periplasmic binding protein-like II"/>
    <property type="match status" value="2"/>
</dbReference>
<feature type="signal peptide" evidence="1">
    <location>
        <begin position="1"/>
        <end position="22"/>
    </location>
</feature>
<protein>
    <submittedName>
        <fullName evidence="2">Sugar ABC transporter substrate-binding protein</fullName>
    </submittedName>
</protein>
<evidence type="ECO:0000313" key="2">
    <source>
        <dbReference type="EMBL" id="KTR39928.1"/>
    </source>
</evidence>
<dbReference type="SUPFAM" id="SSF53850">
    <property type="entry name" value="Periplasmic binding protein-like II"/>
    <property type="match status" value="1"/>
</dbReference>
<dbReference type="PROSITE" id="PS51257">
    <property type="entry name" value="PROKAR_LIPOPROTEIN"/>
    <property type="match status" value="1"/>
</dbReference>
<dbReference type="InterPro" id="IPR006059">
    <property type="entry name" value="SBP"/>
</dbReference>
<organism evidence="2 3">
    <name type="scientific">Curtobacterium oceanosedimentum</name>
    <dbReference type="NCBI Taxonomy" id="465820"/>
    <lineage>
        <taxon>Bacteria</taxon>
        <taxon>Bacillati</taxon>
        <taxon>Actinomycetota</taxon>
        <taxon>Actinomycetes</taxon>
        <taxon>Micrococcales</taxon>
        <taxon>Microbacteriaceae</taxon>
        <taxon>Curtobacterium</taxon>
    </lineage>
</organism>
<evidence type="ECO:0000313" key="3">
    <source>
        <dbReference type="Proteomes" id="UP000078335"/>
    </source>
</evidence>
<keyword evidence="1" id="KW-0732">Signal</keyword>
<reference evidence="2 3" key="1">
    <citation type="journal article" date="2016" name="Front. Microbiol.">
        <title>Genomic Resource of Rice Seed Associated Bacteria.</title>
        <authorList>
            <person name="Midha S."/>
            <person name="Bansal K."/>
            <person name="Sharma S."/>
            <person name="Kumar N."/>
            <person name="Patil P.P."/>
            <person name="Chaudhry V."/>
            <person name="Patil P.B."/>
        </authorList>
    </citation>
    <scope>NUCLEOTIDE SEQUENCE [LARGE SCALE GENOMIC DNA]</scope>
    <source>
        <strain evidence="2 3">NS263</strain>
    </source>
</reference>
<dbReference type="PANTHER" id="PTHR43649:SF14">
    <property type="entry name" value="BLR3389 PROTEIN"/>
    <property type="match status" value="1"/>
</dbReference>
<comment type="caution">
    <text evidence="2">The sequence shown here is derived from an EMBL/GenBank/DDBJ whole genome shotgun (WGS) entry which is preliminary data.</text>
</comment>
<dbReference type="InterPro" id="IPR050490">
    <property type="entry name" value="Bact_solute-bd_prot1"/>
</dbReference>
<accession>A0ABR5S608</accession>
<proteinExistence type="predicted"/>
<evidence type="ECO:0000256" key="1">
    <source>
        <dbReference type="SAM" id="SignalP"/>
    </source>
</evidence>
<name>A0ABR5S608_9MICO</name>
<dbReference type="Proteomes" id="UP000078335">
    <property type="component" value="Unassembled WGS sequence"/>
</dbReference>
<dbReference type="Pfam" id="PF01547">
    <property type="entry name" value="SBP_bac_1"/>
    <property type="match status" value="1"/>
</dbReference>